<accession>A0A099I3C2</accession>
<reference evidence="1 2" key="1">
    <citation type="submission" date="2014-08" db="EMBL/GenBank/DDBJ databases">
        <title>Clostridium innocuum, an unnegligible vancomycin-resistant pathogen causing extra-intestinal infections.</title>
        <authorList>
            <person name="Feng Y."/>
            <person name="Chiu C.-H."/>
        </authorList>
    </citation>
    <scope>NUCLEOTIDE SEQUENCE [LARGE SCALE GENOMIC DNA]</scope>
    <source>
        <strain evidence="1 2">AN88</strain>
    </source>
</reference>
<dbReference type="AlphaFoldDB" id="A0A099I3C2"/>
<evidence type="ECO:0000313" key="1">
    <source>
        <dbReference type="EMBL" id="KGJ51757.1"/>
    </source>
</evidence>
<dbReference type="Proteomes" id="UP000030008">
    <property type="component" value="Unassembled WGS sequence"/>
</dbReference>
<comment type="caution">
    <text evidence="1">The sequence shown here is derived from an EMBL/GenBank/DDBJ whole genome shotgun (WGS) entry which is preliminary data.</text>
</comment>
<dbReference type="EMBL" id="JQIF01000097">
    <property type="protein sequence ID" value="KGJ51757.1"/>
    <property type="molecule type" value="Genomic_DNA"/>
</dbReference>
<organism evidence="1 2">
    <name type="scientific">Clostridium innocuum</name>
    <dbReference type="NCBI Taxonomy" id="1522"/>
    <lineage>
        <taxon>Bacteria</taxon>
        <taxon>Bacillati</taxon>
        <taxon>Bacillota</taxon>
        <taxon>Clostridia</taxon>
        <taxon>Eubacteriales</taxon>
        <taxon>Clostridiaceae</taxon>
        <taxon>Clostridium</taxon>
    </lineage>
</organism>
<sequence length="316" mass="36636">MQKEMKREYPIPFHNDVFFKYMLIGEDAGSKLLRSRIIEEIYGLKVQRTQVLNPELLPEVFFGKRAVLDVVLEDETGHLYDLEMQVSGYTKEEQLRFQQYGYRLVGRQLKQGDDYTKLKPFYQIIFMNSMPKAGGRMIRHYTVKDEDNREEPNGTLHRAIVFLPMIRQRVKEVGGMENLTEFETFCYVLAYNPDDAILNMKRRMVNVAMEKYNAMREDGPLFSWAESVEFANRAVQANLREQTAEAKRQGKDEGVLEGLDQGKKALLKAQIIHKYGIDDGWVDTLSNAQIDAAVIFILECEAYPDLKEKLKHTAAE</sequence>
<evidence type="ECO:0000313" key="2">
    <source>
        <dbReference type="Proteomes" id="UP000030008"/>
    </source>
</evidence>
<proteinExistence type="predicted"/>
<name>A0A099I3C2_CLOIN</name>
<gene>
    <name evidence="1" type="ORF">CIAN88_18540</name>
</gene>
<dbReference type="RefSeq" id="WP_044907311.1">
    <property type="nucleotide sequence ID" value="NZ_JQIF01000097.1"/>
</dbReference>
<dbReference type="Pfam" id="PF12784">
    <property type="entry name" value="PDDEXK_2"/>
    <property type="match status" value="1"/>
</dbReference>
<protein>
    <submittedName>
        <fullName evidence="1">Transposase</fullName>
    </submittedName>
</protein>